<dbReference type="Proteomes" id="UP000694546">
    <property type="component" value="Chromosome 16"/>
</dbReference>
<evidence type="ECO:0000256" key="3">
    <source>
        <dbReference type="SAM" id="MobiDB-lite"/>
    </source>
</evidence>
<dbReference type="InterPro" id="IPR002049">
    <property type="entry name" value="LE_dom"/>
</dbReference>
<evidence type="ECO:0000313" key="7">
    <source>
        <dbReference type="Proteomes" id="UP000694546"/>
    </source>
</evidence>
<dbReference type="OMA" id="CFHGNCH"/>
<feature type="region of interest" description="Disordered" evidence="3">
    <location>
        <begin position="642"/>
        <end position="664"/>
    </location>
</feature>
<dbReference type="InterPro" id="IPR042635">
    <property type="entry name" value="MEGF10/SREC1/2-like"/>
</dbReference>
<organism evidence="6 7">
    <name type="scientific">Gadus morhua</name>
    <name type="common">Atlantic cod</name>
    <dbReference type="NCBI Taxonomy" id="8049"/>
    <lineage>
        <taxon>Eukaryota</taxon>
        <taxon>Metazoa</taxon>
        <taxon>Chordata</taxon>
        <taxon>Craniata</taxon>
        <taxon>Vertebrata</taxon>
        <taxon>Euteleostomi</taxon>
        <taxon>Actinopterygii</taxon>
        <taxon>Neopterygii</taxon>
        <taxon>Teleostei</taxon>
        <taxon>Neoteleostei</taxon>
        <taxon>Acanthomorphata</taxon>
        <taxon>Zeiogadaria</taxon>
        <taxon>Gadariae</taxon>
        <taxon>Gadiformes</taxon>
        <taxon>Gadoidei</taxon>
        <taxon>Gadidae</taxon>
        <taxon>Gadus</taxon>
    </lineage>
</organism>
<feature type="compositionally biased region" description="Basic and acidic residues" evidence="3">
    <location>
        <begin position="789"/>
        <end position="800"/>
    </location>
</feature>
<feature type="signal peptide" evidence="4">
    <location>
        <begin position="1"/>
        <end position="17"/>
    </location>
</feature>
<name>A0A8C5AFV9_GADMO</name>
<protein>
    <submittedName>
        <fullName evidence="6">Scavenger receptor class F member 1</fullName>
    </submittedName>
</protein>
<proteinExistence type="predicted"/>
<dbReference type="InterPro" id="IPR000742">
    <property type="entry name" value="EGF"/>
</dbReference>
<feature type="chain" id="PRO_5046568421" evidence="4">
    <location>
        <begin position="18"/>
        <end position="800"/>
    </location>
</feature>
<feature type="region of interest" description="Disordered" evidence="3">
    <location>
        <begin position="495"/>
        <end position="516"/>
    </location>
</feature>
<dbReference type="PRINTS" id="PR00011">
    <property type="entry name" value="EGFLAMININ"/>
</dbReference>
<keyword evidence="7" id="KW-1185">Reference proteome</keyword>
<dbReference type="SMART" id="SM00181">
    <property type="entry name" value="EGF"/>
    <property type="match status" value="5"/>
</dbReference>
<accession>A0A8C5AFV9</accession>
<dbReference type="CDD" id="cd00055">
    <property type="entry name" value="EGF_Lam"/>
    <property type="match status" value="1"/>
</dbReference>
<dbReference type="AlphaFoldDB" id="A0A8C5AFV9"/>
<evidence type="ECO:0000313" key="6">
    <source>
        <dbReference type="Ensembl" id="ENSGMOP00000030989.1"/>
    </source>
</evidence>
<feature type="region of interest" description="Disordered" evidence="3">
    <location>
        <begin position="529"/>
        <end position="606"/>
    </location>
</feature>
<dbReference type="Ensembl" id="ENSGMOT00000061331.1">
    <property type="protein sequence ID" value="ENSGMOP00000030989.1"/>
    <property type="gene ID" value="ENSGMOG00000032424.1"/>
</dbReference>
<dbReference type="SMART" id="SM00180">
    <property type="entry name" value="EGF_Lam"/>
    <property type="match status" value="4"/>
</dbReference>
<dbReference type="Gene3D" id="2.170.300.10">
    <property type="entry name" value="Tie2 ligand-binding domain superfamily"/>
    <property type="match status" value="2"/>
</dbReference>
<feature type="region of interest" description="Disordered" evidence="3">
    <location>
        <begin position="675"/>
        <end position="694"/>
    </location>
</feature>
<comment type="caution">
    <text evidence="2">Lacks conserved residue(s) required for the propagation of feature annotation.</text>
</comment>
<dbReference type="Pfam" id="PF00053">
    <property type="entry name" value="EGF_laminin"/>
    <property type="match status" value="2"/>
</dbReference>
<gene>
    <name evidence="6" type="primary">SCARF1</name>
</gene>
<dbReference type="GO" id="GO:0016322">
    <property type="term" value="P:neuron remodeling"/>
    <property type="evidence" value="ECO:0007669"/>
    <property type="project" value="TreeGrafter"/>
</dbReference>
<evidence type="ECO:0000259" key="5">
    <source>
        <dbReference type="PROSITE" id="PS50026"/>
    </source>
</evidence>
<dbReference type="PANTHER" id="PTHR24043:SF0">
    <property type="entry name" value="SCAVENGER RECEPTOR CLASS F MEMBER 1"/>
    <property type="match status" value="1"/>
</dbReference>
<dbReference type="GO" id="GO:0016020">
    <property type="term" value="C:membrane"/>
    <property type="evidence" value="ECO:0007669"/>
    <property type="project" value="TreeGrafter"/>
</dbReference>
<feature type="domain" description="EGF-like" evidence="5">
    <location>
        <begin position="46"/>
        <end position="85"/>
    </location>
</feature>
<feature type="compositionally biased region" description="Low complexity" evidence="3">
    <location>
        <begin position="581"/>
        <end position="591"/>
    </location>
</feature>
<evidence type="ECO:0000256" key="1">
    <source>
        <dbReference type="ARBA" id="ARBA00022536"/>
    </source>
</evidence>
<keyword evidence="1 2" id="KW-0245">EGF-like domain</keyword>
<dbReference type="GeneTree" id="ENSGT00950000183101"/>
<sequence length="800" mass="84826">MKILLGVILLLSPLCSTQPLDPDGRNVCHHPRRPSTAVCCTGWRQEGQECTQPVCEGEHSCQGDEVCAYPGVCSCPPGYFGAQCKTRCPANFWGPDCRRACPCHAHGICHPVTGECTCNHNRWGPLCQHSCRCGRRGRCHPTQGNCTCEEGWWTPSCGRACQCSPGGAEGPACDQLSGSCRCQRGHWGQACSLSCNCHLSPCHQRTGKCKCRWDWWGDTCDQSCSCDPEHGRCEPQHGTCLCHAGHRGPRCSQPCEPGTYGGGCKMSCGYCREGQPCATTDGACAACEPGWNSTRCDRLCPAGYHGSGCQETCPRCRDAEPCDPRTGKCGLGVLLAGILVPLFLLLLVVLCCCVCCGGGSAEAKDRSLDSSLKINHFNLLIVTHHYQGHHLIYNCSRRSPPNTVSHHDPEQTFNHSFIEPPSCGWVSEGSSFDSEEEEGEALYCVPPREGDFCFPACNMFLDPSGFSSEDMALGFAIPRTSSIAKSKRPSVSFAEGTRFTAVPPPGPPLRSKAPKSPWGALMLSTLSLQGGAAARSGEEEGVPQGGGEGGDRDSASVGEEQDPERRTHLQVPGTSGRRRTGTTAPATPSPGLGAQAAESPSDPKVAAPDKVTTVYVTVGRAGGAPVSEGPVQAVLRRLGSLQRHKEQNSTARPKVRSAEGAVKPPRRKLGVRASVWEQGGPPGGGKRVAKPSRKKLSASNSAVAAVDANAYDSLAPECDAQARPLLVVLGSVPETGATDSGSGGARMESADVYERVGEPVSDPGRSAEVNANGATEADEREEPSYENVLIEHSHESHAVV</sequence>
<dbReference type="GO" id="GO:0005044">
    <property type="term" value="F:scavenger receptor activity"/>
    <property type="evidence" value="ECO:0007669"/>
    <property type="project" value="InterPro"/>
</dbReference>
<dbReference type="PROSITE" id="PS50026">
    <property type="entry name" value="EGF_3"/>
    <property type="match status" value="1"/>
</dbReference>
<dbReference type="GO" id="GO:0007157">
    <property type="term" value="P:heterophilic cell-cell adhesion via plasma membrane cell adhesion molecules"/>
    <property type="evidence" value="ECO:0007669"/>
    <property type="project" value="TreeGrafter"/>
</dbReference>
<dbReference type="GO" id="GO:0030169">
    <property type="term" value="F:low-density lipoprotein particle binding"/>
    <property type="evidence" value="ECO:0007669"/>
    <property type="project" value="TreeGrafter"/>
</dbReference>
<feature type="disulfide bond" evidence="2">
    <location>
        <begin position="75"/>
        <end position="84"/>
    </location>
</feature>
<feature type="region of interest" description="Disordered" evidence="3">
    <location>
        <begin position="757"/>
        <end position="800"/>
    </location>
</feature>
<reference evidence="6" key="1">
    <citation type="submission" date="2025-08" db="UniProtKB">
        <authorList>
            <consortium name="Ensembl"/>
        </authorList>
    </citation>
    <scope>IDENTIFICATION</scope>
</reference>
<keyword evidence="4" id="KW-0732">Signal</keyword>
<evidence type="ECO:0000256" key="2">
    <source>
        <dbReference type="PROSITE-ProRule" id="PRU00076"/>
    </source>
</evidence>
<dbReference type="PROSITE" id="PS00022">
    <property type="entry name" value="EGF_1"/>
    <property type="match status" value="3"/>
</dbReference>
<keyword evidence="2" id="KW-1015">Disulfide bond</keyword>
<reference evidence="6" key="2">
    <citation type="submission" date="2025-09" db="UniProtKB">
        <authorList>
            <consortium name="Ensembl"/>
        </authorList>
    </citation>
    <scope>IDENTIFICATION</scope>
</reference>
<dbReference type="GO" id="GO:0016358">
    <property type="term" value="P:dendrite development"/>
    <property type="evidence" value="ECO:0007669"/>
    <property type="project" value="TreeGrafter"/>
</dbReference>
<evidence type="ECO:0000256" key="4">
    <source>
        <dbReference type="SAM" id="SignalP"/>
    </source>
</evidence>
<dbReference type="PANTHER" id="PTHR24043">
    <property type="entry name" value="SCAVENGER RECEPTOR CLASS F"/>
    <property type="match status" value="1"/>
</dbReference>